<dbReference type="EMBL" id="QGDL01000007">
    <property type="protein sequence ID" value="PWJ28933.1"/>
    <property type="molecule type" value="Genomic_DNA"/>
</dbReference>
<evidence type="ECO:0000256" key="2">
    <source>
        <dbReference type="ARBA" id="ARBA00022679"/>
    </source>
</evidence>
<comment type="caution">
    <text evidence="4">The sequence shown here is derived from an EMBL/GenBank/DDBJ whole genome shotgun (WGS) entry which is preliminary data.</text>
</comment>
<dbReference type="PANTHER" id="PTHR12215:SF10">
    <property type="entry name" value="L-AMINOADIPATE-SEMIALDEHYDE DEHYDROGENASE-PHOSPHOPANTETHEINYL TRANSFERASE"/>
    <property type="match status" value="1"/>
</dbReference>
<dbReference type="GO" id="GO:0008897">
    <property type="term" value="F:holo-[acyl-carrier-protein] synthase activity"/>
    <property type="evidence" value="ECO:0007669"/>
    <property type="project" value="InterPro"/>
</dbReference>
<dbReference type="Proteomes" id="UP000245845">
    <property type="component" value="Unassembled WGS sequence"/>
</dbReference>
<gene>
    <name evidence="4" type="ORF">A8806_10781</name>
</gene>
<dbReference type="PANTHER" id="PTHR12215">
    <property type="entry name" value="PHOSPHOPANTETHEINE TRANSFERASE"/>
    <property type="match status" value="1"/>
</dbReference>
<dbReference type="Gene3D" id="3.90.470.20">
    <property type="entry name" value="4'-phosphopantetheinyl transferase domain"/>
    <property type="match status" value="1"/>
</dbReference>
<dbReference type="AlphaFoldDB" id="A0A2Y9BF30"/>
<organism evidence="4 5">
    <name type="scientific">Faecalicatena orotica</name>
    <dbReference type="NCBI Taxonomy" id="1544"/>
    <lineage>
        <taxon>Bacteria</taxon>
        <taxon>Bacillati</taxon>
        <taxon>Bacillota</taxon>
        <taxon>Clostridia</taxon>
        <taxon>Lachnospirales</taxon>
        <taxon>Lachnospiraceae</taxon>
        <taxon>Faecalicatena</taxon>
    </lineage>
</organism>
<comment type="similarity">
    <text evidence="1">Belongs to the P-Pant transferase superfamily. Gsp/Sfp/HetI/AcpT family.</text>
</comment>
<keyword evidence="5" id="KW-1185">Reference proteome</keyword>
<feature type="domain" description="4'-phosphopantetheinyl transferase" evidence="3">
    <location>
        <begin position="100"/>
        <end position="172"/>
    </location>
</feature>
<evidence type="ECO:0000259" key="3">
    <source>
        <dbReference type="Pfam" id="PF01648"/>
    </source>
</evidence>
<dbReference type="SUPFAM" id="SSF56214">
    <property type="entry name" value="4'-phosphopantetheinyl transferase"/>
    <property type="match status" value="2"/>
</dbReference>
<evidence type="ECO:0000313" key="4">
    <source>
        <dbReference type="EMBL" id="PWJ28933.1"/>
    </source>
</evidence>
<dbReference type="InterPro" id="IPR037143">
    <property type="entry name" value="4-PPantetheinyl_Trfase_dom_sf"/>
</dbReference>
<dbReference type="GO" id="GO:0000287">
    <property type="term" value="F:magnesium ion binding"/>
    <property type="evidence" value="ECO:0007669"/>
    <property type="project" value="InterPro"/>
</dbReference>
<sequence>MAESVKIIIADARLAEGKEAYLLSQAAPCYVKKHKASKIKKDALQELVTGYLLKHYLGISKDEQLTYNMYDKPSLASAETCFNISHSGDYVVLAIADYEVGVDIEKVMPFHEATVKKVFHTKQKEELYKTEGLARNERFTQMWTQCEARLKLKGVGFAEGWDKAKESEKCCSLYTTRIDDYFISCATENPADIEIVTLNNEDEKWRKEL</sequence>
<dbReference type="InterPro" id="IPR008278">
    <property type="entry name" value="4-PPantetheinyl_Trfase_dom"/>
</dbReference>
<dbReference type="InterPro" id="IPR050559">
    <property type="entry name" value="P-Pant_transferase_sf"/>
</dbReference>
<keyword evidence="2 4" id="KW-0808">Transferase</keyword>
<accession>A0A2Y9BF30</accession>
<protein>
    <submittedName>
        <fullName evidence="4">4'-phosphopantetheinyl transferase</fullName>
    </submittedName>
</protein>
<dbReference type="GO" id="GO:0005829">
    <property type="term" value="C:cytosol"/>
    <property type="evidence" value="ECO:0007669"/>
    <property type="project" value="TreeGrafter"/>
</dbReference>
<reference evidence="4 5" key="1">
    <citation type="submission" date="2018-05" db="EMBL/GenBank/DDBJ databases">
        <title>The Hungate 1000. A catalogue of reference genomes from the rumen microbiome.</title>
        <authorList>
            <person name="Kelly W."/>
        </authorList>
    </citation>
    <scope>NUCLEOTIDE SEQUENCE [LARGE SCALE GENOMIC DNA]</scope>
    <source>
        <strain evidence="4 5">NLAE-zl-C242</strain>
    </source>
</reference>
<proteinExistence type="inferred from homology"/>
<name>A0A2Y9BF30_9FIRM</name>
<evidence type="ECO:0000256" key="1">
    <source>
        <dbReference type="ARBA" id="ARBA00010990"/>
    </source>
</evidence>
<dbReference type="GO" id="GO:0019878">
    <property type="term" value="P:lysine biosynthetic process via aminoadipic acid"/>
    <property type="evidence" value="ECO:0007669"/>
    <property type="project" value="TreeGrafter"/>
</dbReference>
<evidence type="ECO:0000313" key="5">
    <source>
        <dbReference type="Proteomes" id="UP000245845"/>
    </source>
</evidence>
<dbReference type="Pfam" id="PF01648">
    <property type="entry name" value="ACPS"/>
    <property type="match status" value="1"/>
</dbReference>